<proteinExistence type="predicted"/>
<evidence type="ECO:0000256" key="6">
    <source>
        <dbReference type="SAM" id="Phobius"/>
    </source>
</evidence>
<keyword evidence="2" id="KW-1003">Cell membrane</keyword>
<evidence type="ECO:0000313" key="9">
    <source>
        <dbReference type="Proteomes" id="UP000254712"/>
    </source>
</evidence>
<keyword evidence="5 6" id="KW-0472">Membrane</keyword>
<dbReference type="Proteomes" id="UP000254712">
    <property type="component" value="Unassembled WGS sequence"/>
</dbReference>
<dbReference type="InterPro" id="IPR007895">
    <property type="entry name" value="MASE1"/>
</dbReference>
<evidence type="ECO:0000259" key="7">
    <source>
        <dbReference type="Pfam" id="PF05231"/>
    </source>
</evidence>
<feature type="transmembrane region" description="Helical" evidence="6">
    <location>
        <begin position="91"/>
        <end position="111"/>
    </location>
</feature>
<protein>
    <submittedName>
        <fullName evidence="8">Protein YfeA</fullName>
    </submittedName>
</protein>
<keyword evidence="4 6" id="KW-1133">Transmembrane helix</keyword>
<sequence length="116" mass="13256">MTISTFFGTGTAIFSIVDLLESDSAALIFTLFFYYPLRMIVSPHYIRIFWRRDVAPYLAKEKRLFTLLWFATLATLLAVLCTPFETKYILLAIWLPVLFIGFTIGVGKISLSAVEF</sequence>
<evidence type="ECO:0000256" key="1">
    <source>
        <dbReference type="ARBA" id="ARBA00004651"/>
    </source>
</evidence>
<evidence type="ECO:0000256" key="4">
    <source>
        <dbReference type="ARBA" id="ARBA00022989"/>
    </source>
</evidence>
<feature type="transmembrane region" description="Helical" evidence="6">
    <location>
        <begin position="25"/>
        <end position="46"/>
    </location>
</feature>
<dbReference type="Pfam" id="PF05231">
    <property type="entry name" value="MASE1"/>
    <property type="match status" value="1"/>
</dbReference>
<gene>
    <name evidence="8" type="ORF">NCTC8261_02222</name>
</gene>
<reference evidence="8 9" key="1">
    <citation type="submission" date="2018-06" db="EMBL/GenBank/DDBJ databases">
        <authorList>
            <consortium name="Pathogen Informatics"/>
            <person name="Doyle S."/>
        </authorList>
    </citation>
    <scope>NUCLEOTIDE SEQUENCE [LARGE SCALE GENOMIC DNA]</scope>
    <source>
        <strain evidence="8 9">NCTC8261</strain>
    </source>
</reference>
<accession>A0A379WQ48</accession>
<dbReference type="EMBL" id="UGXT01000002">
    <property type="protein sequence ID" value="SUH35974.1"/>
    <property type="molecule type" value="Genomic_DNA"/>
</dbReference>
<dbReference type="AlphaFoldDB" id="A0A379WQ48"/>
<feature type="domain" description="MASE1" evidence="7">
    <location>
        <begin position="2"/>
        <end position="113"/>
    </location>
</feature>
<keyword evidence="3 6" id="KW-0812">Transmembrane</keyword>
<comment type="subcellular location">
    <subcellularLocation>
        <location evidence="1">Cell membrane</location>
        <topology evidence="1">Multi-pass membrane protein</topology>
    </subcellularLocation>
</comment>
<evidence type="ECO:0000313" key="8">
    <source>
        <dbReference type="EMBL" id="SUH35974.1"/>
    </source>
</evidence>
<feature type="transmembrane region" description="Helical" evidence="6">
    <location>
        <begin position="67"/>
        <end position="85"/>
    </location>
</feature>
<dbReference type="GO" id="GO:0005886">
    <property type="term" value="C:plasma membrane"/>
    <property type="evidence" value="ECO:0007669"/>
    <property type="project" value="UniProtKB-SubCell"/>
</dbReference>
<evidence type="ECO:0000256" key="2">
    <source>
        <dbReference type="ARBA" id="ARBA00022475"/>
    </source>
</evidence>
<organism evidence="8 9">
    <name type="scientific">Salmonella enterica I</name>
    <dbReference type="NCBI Taxonomy" id="59201"/>
    <lineage>
        <taxon>Bacteria</taxon>
        <taxon>Pseudomonadati</taxon>
        <taxon>Pseudomonadota</taxon>
        <taxon>Gammaproteobacteria</taxon>
        <taxon>Enterobacterales</taxon>
        <taxon>Enterobacteriaceae</taxon>
        <taxon>Salmonella</taxon>
    </lineage>
</organism>
<name>A0A379WQ48_SALET</name>
<evidence type="ECO:0000256" key="5">
    <source>
        <dbReference type="ARBA" id="ARBA00023136"/>
    </source>
</evidence>
<evidence type="ECO:0000256" key="3">
    <source>
        <dbReference type="ARBA" id="ARBA00022692"/>
    </source>
</evidence>